<keyword evidence="4 12" id="KW-0432">Leucine biosynthesis</keyword>
<evidence type="ECO:0000313" key="14">
    <source>
        <dbReference type="EMBL" id="MXV17182.1"/>
    </source>
</evidence>
<evidence type="ECO:0000256" key="2">
    <source>
        <dbReference type="ARBA" id="ARBA00002695"/>
    </source>
</evidence>
<accession>A0A7K1Y1W7</accession>
<sequence length="471" mass="51653">MGKTLFDKIWDAHVVSSKDGFPDILYIDTHFIHEVTSPQAFDGLRKRGLPVFRPRQTVATADHNVPTVDQHLPIKEELSRFQVDTLTRNCNEFGVELYGLGHPFQGIVHVIGPELGITVPGNTYVCGDSHTSTHGAFGAIAFGIGTSQVEQVMATQCLLQSRPKRMKIEVNGKLTTGVGAKDIILYIISKISAAGGTGYFVEYAGETIRSLSMEGRMTICNMSIEMGARGGMIAPDDTTFNYVKDREFAPKGEEWDKALAYWKTLYSDIDAQFDKVLYFAAEDIEPMITYGTNPGMGIGITGHIPETGAVEVHEQPSYKKALNYMGLEDGQTLLDKPIDYVFIGSCTNSRIEDLRQVAEFVKGRTKAAHVTAWIVPGSKQVEQQAIREGLDKVFEASGFHLREPGCSACLGMNEDKIPAGKYCVSTSNRNFEGRQGPNARTFLASPLTAAAAAITGRITDVRELLEEPELI</sequence>
<dbReference type="Pfam" id="PF00330">
    <property type="entry name" value="Aconitase"/>
    <property type="match status" value="1"/>
</dbReference>
<dbReference type="Proteomes" id="UP000451233">
    <property type="component" value="Unassembled WGS sequence"/>
</dbReference>
<dbReference type="GO" id="GO:0046872">
    <property type="term" value="F:metal ion binding"/>
    <property type="evidence" value="ECO:0007669"/>
    <property type="project" value="UniProtKB-KW"/>
</dbReference>
<comment type="catalytic activity">
    <reaction evidence="1 12">
        <text>(2R,3S)-3-isopropylmalate = (2S)-2-isopropylmalate</text>
        <dbReference type="Rhea" id="RHEA:32287"/>
        <dbReference type="ChEBI" id="CHEBI:1178"/>
        <dbReference type="ChEBI" id="CHEBI:35121"/>
        <dbReference type="EC" id="4.2.1.33"/>
    </reaction>
</comment>
<dbReference type="NCBIfam" id="NF009116">
    <property type="entry name" value="PRK12466.1"/>
    <property type="match status" value="1"/>
</dbReference>
<dbReference type="InterPro" id="IPR050067">
    <property type="entry name" value="IPM_dehydratase_rel_enz"/>
</dbReference>
<dbReference type="InterPro" id="IPR001030">
    <property type="entry name" value="Acoase/IPM_deHydtase_lsu_aba"/>
</dbReference>
<keyword evidence="7 12" id="KW-0479">Metal-binding</keyword>
<feature type="domain" description="Aconitase/3-isopropylmalate dehydratase large subunit alpha/beta/alpha" evidence="13">
    <location>
        <begin position="7"/>
        <end position="456"/>
    </location>
</feature>
<comment type="subunit">
    <text evidence="12">Heterodimer of LeuC and LeuD.</text>
</comment>
<dbReference type="HAMAP" id="MF_01026">
    <property type="entry name" value="LeuC_type1"/>
    <property type="match status" value="1"/>
</dbReference>
<dbReference type="PANTHER" id="PTHR43822:SF9">
    <property type="entry name" value="3-ISOPROPYLMALATE DEHYDRATASE"/>
    <property type="match status" value="1"/>
</dbReference>
<evidence type="ECO:0000256" key="4">
    <source>
        <dbReference type="ARBA" id="ARBA00022430"/>
    </source>
</evidence>
<organism evidence="14 15">
    <name type="scientific">Hufsiella ginkgonis</name>
    <dbReference type="NCBI Taxonomy" id="2695274"/>
    <lineage>
        <taxon>Bacteria</taxon>
        <taxon>Pseudomonadati</taxon>
        <taxon>Bacteroidota</taxon>
        <taxon>Sphingobacteriia</taxon>
        <taxon>Sphingobacteriales</taxon>
        <taxon>Sphingobacteriaceae</taxon>
        <taxon>Hufsiella</taxon>
    </lineage>
</organism>
<comment type="cofactor">
    <cofactor evidence="12">
        <name>[4Fe-4S] cluster</name>
        <dbReference type="ChEBI" id="CHEBI:49883"/>
    </cofactor>
    <text evidence="12">Binds 1 [4Fe-4S] cluster per subunit.</text>
</comment>
<dbReference type="RefSeq" id="WP_160908182.1">
    <property type="nucleotide sequence ID" value="NZ_WVHS01000004.1"/>
</dbReference>
<dbReference type="UniPathway" id="UPA00048">
    <property type="reaction ID" value="UER00071"/>
</dbReference>
<evidence type="ECO:0000256" key="9">
    <source>
        <dbReference type="ARBA" id="ARBA00023014"/>
    </source>
</evidence>
<dbReference type="AlphaFoldDB" id="A0A7K1Y1W7"/>
<feature type="binding site" evidence="12">
    <location>
        <position position="346"/>
    </location>
    <ligand>
        <name>[4Fe-4S] cluster</name>
        <dbReference type="ChEBI" id="CHEBI:49883"/>
    </ligand>
</feature>
<dbReference type="PROSITE" id="PS01244">
    <property type="entry name" value="ACONITASE_2"/>
    <property type="match status" value="1"/>
</dbReference>
<dbReference type="PROSITE" id="PS00450">
    <property type="entry name" value="ACONITASE_1"/>
    <property type="match status" value="1"/>
</dbReference>
<keyword evidence="5 12" id="KW-0004">4Fe-4S</keyword>
<evidence type="ECO:0000256" key="5">
    <source>
        <dbReference type="ARBA" id="ARBA00022485"/>
    </source>
</evidence>
<dbReference type="GO" id="GO:0009098">
    <property type="term" value="P:L-leucine biosynthetic process"/>
    <property type="evidence" value="ECO:0007669"/>
    <property type="project" value="UniProtKB-UniRule"/>
</dbReference>
<keyword evidence="15" id="KW-1185">Reference proteome</keyword>
<protein>
    <recommendedName>
        <fullName evidence="12">3-isopropylmalate dehydratase large subunit</fullName>
        <ecNumber evidence="12">4.2.1.33</ecNumber>
    </recommendedName>
    <alternativeName>
        <fullName evidence="12">Alpha-IPM isomerase</fullName>
        <shortName evidence="12">IPMI</shortName>
    </alternativeName>
    <alternativeName>
        <fullName evidence="12">Isopropylmalate isomerase</fullName>
    </alternativeName>
</protein>
<dbReference type="NCBIfam" id="NF004016">
    <property type="entry name" value="PRK05478.1"/>
    <property type="match status" value="1"/>
</dbReference>
<dbReference type="InterPro" id="IPR036008">
    <property type="entry name" value="Aconitase_4Fe-4S_dom"/>
</dbReference>
<feature type="binding site" evidence="12">
    <location>
        <position position="406"/>
    </location>
    <ligand>
        <name>[4Fe-4S] cluster</name>
        <dbReference type="ChEBI" id="CHEBI:49883"/>
    </ligand>
</feature>
<dbReference type="EMBL" id="WVHS01000004">
    <property type="protein sequence ID" value="MXV17182.1"/>
    <property type="molecule type" value="Genomic_DNA"/>
</dbReference>
<dbReference type="PANTHER" id="PTHR43822">
    <property type="entry name" value="HOMOACONITASE, MITOCHONDRIAL-RELATED"/>
    <property type="match status" value="1"/>
</dbReference>
<evidence type="ECO:0000256" key="6">
    <source>
        <dbReference type="ARBA" id="ARBA00022605"/>
    </source>
</evidence>
<comment type="pathway">
    <text evidence="3 12">Amino-acid biosynthesis; L-leucine biosynthesis; L-leucine from 3-methyl-2-oxobutanoate: step 2/4.</text>
</comment>
<dbReference type="SUPFAM" id="SSF53732">
    <property type="entry name" value="Aconitase iron-sulfur domain"/>
    <property type="match status" value="1"/>
</dbReference>
<proteinExistence type="inferred from homology"/>
<evidence type="ECO:0000259" key="13">
    <source>
        <dbReference type="Pfam" id="PF00330"/>
    </source>
</evidence>
<evidence type="ECO:0000256" key="3">
    <source>
        <dbReference type="ARBA" id="ARBA00004729"/>
    </source>
</evidence>
<dbReference type="InterPro" id="IPR015931">
    <property type="entry name" value="Acnase/IPM_dHydase_lsu_aba_1/3"/>
</dbReference>
<evidence type="ECO:0000313" key="15">
    <source>
        <dbReference type="Proteomes" id="UP000451233"/>
    </source>
</evidence>
<dbReference type="CDD" id="cd01583">
    <property type="entry name" value="IPMI"/>
    <property type="match status" value="1"/>
</dbReference>
<feature type="binding site" evidence="12">
    <location>
        <position position="409"/>
    </location>
    <ligand>
        <name>[4Fe-4S] cluster</name>
        <dbReference type="ChEBI" id="CHEBI:49883"/>
    </ligand>
</feature>
<evidence type="ECO:0000256" key="11">
    <source>
        <dbReference type="ARBA" id="ARBA00023304"/>
    </source>
</evidence>
<dbReference type="InterPro" id="IPR033941">
    <property type="entry name" value="IPMI_cat"/>
</dbReference>
<dbReference type="NCBIfam" id="TIGR00170">
    <property type="entry name" value="leuC"/>
    <property type="match status" value="1"/>
</dbReference>
<comment type="caution">
    <text evidence="14">The sequence shown here is derived from an EMBL/GenBank/DDBJ whole genome shotgun (WGS) entry which is preliminary data.</text>
</comment>
<gene>
    <name evidence="12 14" type="primary">leuC</name>
    <name evidence="14" type="ORF">GS398_17925</name>
</gene>
<evidence type="ECO:0000256" key="7">
    <source>
        <dbReference type="ARBA" id="ARBA00022723"/>
    </source>
</evidence>
<dbReference type="GO" id="GO:0003861">
    <property type="term" value="F:3-isopropylmalate dehydratase activity"/>
    <property type="evidence" value="ECO:0007669"/>
    <property type="project" value="UniProtKB-UniRule"/>
</dbReference>
<comment type="function">
    <text evidence="2 12">Catalyzes the isomerization between 2-isopropylmalate and 3-isopropylmalate, via the formation of 2-isopropylmaleate.</text>
</comment>
<dbReference type="PRINTS" id="PR00415">
    <property type="entry name" value="ACONITASE"/>
</dbReference>
<keyword evidence="8 12" id="KW-0408">Iron</keyword>
<evidence type="ECO:0000256" key="10">
    <source>
        <dbReference type="ARBA" id="ARBA00023239"/>
    </source>
</evidence>
<keyword evidence="11 12" id="KW-0100">Branched-chain amino acid biosynthesis</keyword>
<dbReference type="Gene3D" id="3.30.499.10">
    <property type="entry name" value="Aconitase, domain 3"/>
    <property type="match status" value="2"/>
</dbReference>
<evidence type="ECO:0000256" key="8">
    <source>
        <dbReference type="ARBA" id="ARBA00023004"/>
    </source>
</evidence>
<name>A0A7K1Y1W7_9SPHI</name>
<dbReference type="EC" id="4.2.1.33" evidence="12"/>
<comment type="similarity">
    <text evidence="12">Belongs to the aconitase/IPM isomerase family. LeuC type 1 subfamily.</text>
</comment>
<dbReference type="GO" id="GO:0051539">
    <property type="term" value="F:4 iron, 4 sulfur cluster binding"/>
    <property type="evidence" value="ECO:0007669"/>
    <property type="project" value="UniProtKB-KW"/>
</dbReference>
<evidence type="ECO:0000256" key="12">
    <source>
        <dbReference type="HAMAP-Rule" id="MF_01026"/>
    </source>
</evidence>
<keyword evidence="9 12" id="KW-0411">Iron-sulfur</keyword>
<reference evidence="14 15" key="1">
    <citation type="submission" date="2019-11" db="EMBL/GenBank/DDBJ databases">
        <title>Pedobacter sp. HMF7056 Genome sequencing and assembly.</title>
        <authorList>
            <person name="Kang H."/>
            <person name="Kim H."/>
            <person name="Joh K."/>
        </authorList>
    </citation>
    <scope>NUCLEOTIDE SEQUENCE [LARGE SCALE GENOMIC DNA]</scope>
    <source>
        <strain evidence="14 15">HMF7056</strain>
    </source>
</reference>
<keyword evidence="6 12" id="KW-0028">Amino-acid biosynthesis</keyword>
<keyword evidence="10 12" id="KW-0456">Lyase</keyword>
<dbReference type="InterPro" id="IPR018136">
    <property type="entry name" value="Aconitase_4Fe-4S_BS"/>
</dbReference>
<evidence type="ECO:0000256" key="1">
    <source>
        <dbReference type="ARBA" id="ARBA00000491"/>
    </source>
</evidence>
<dbReference type="InterPro" id="IPR004430">
    <property type="entry name" value="3-IsopropMal_deHydase_lsu"/>
</dbReference>